<accession>A0A0A9H518</accession>
<sequence length="78" mass="9074">MRGLHHRFSPSILCFPNFPSVLRSTYWWSLHLPLKKSPRACNSISICQHCHRLRASPICAQPCPRQRHNVSEINLHGF</sequence>
<organism evidence="1">
    <name type="scientific">Arundo donax</name>
    <name type="common">Giant reed</name>
    <name type="synonym">Donax arundinaceus</name>
    <dbReference type="NCBI Taxonomy" id="35708"/>
    <lineage>
        <taxon>Eukaryota</taxon>
        <taxon>Viridiplantae</taxon>
        <taxon>Streptophyta</taxon>
        <taxon>Embryophyta</taxon>
        <taxon>Tracheophyta</taxon>
        <taxon>Spermatophyta</taxon>
        <taxon>Magnoliopsida</taxon>
        <taxon>Liliopsida</taxon>
        <taxon>Poales</taxon>
        <taxon>Poaceae</taxon>
        <taxon>PACMAD clade</taxon>
        <taxon>Arundinoideae</taxon>
        <taxon>Arundineae</taxon>
        <taxon>Arundo</taxon>
    </lineage>
</organism>
<protein>
    <submittedName>
        <fullName evidence="1">Uncharacterized protein</fullName>
    </submittedName>
</protein>
<evidence type="ECO:0000313" key="1">
    <source>
        <dbReference type="EMBL" id="JAE29946.1"/>
    </source>
</evidence>
<reference evidence="1" key="1">
    <citation type="submission" date="2014-09" db="EMBL/GenBank/DDBJ databases">
        <authorList>
            <person name="Magalhaes I.L.F."/>
            <person name="Oliveira U."/>
            <person name="Santos F.R."/>
            <person name="Vidigal T.H.D.A."/>
            <person name="Brescovit A.D."/>
            <person name="Santos A.J."/>
        </authorList>
    </citation>
    <scope>NUCLEOTIDE SEQUENCE</scope>
    <source>
        <tissue evidence="1">Shoot tissue taken approximately 20 cm above the soil surface</tissue>
    </source>
</reference>
<reference evidence="1" key="2">
    <citation type="journal article" date="2015" name="Data Brief">
        <title>Shoot transcriptome of the giant reed, Arundo donax.</title>
        <authorList>
            <person name="Barrero R.A."/>
            <person name="Guerrero F.D."/>
            <person name="Moolhuijzen P."/>
            <person name="Goolsby J.A."/>
            <person name="Tidwell J."/>
            <person name="Bellgard S.E."/>
            <person name="Bellgard M.I."/>
        </authorList>
    </citation>
    <scope>NUCLEOTIDE SEQUENCE</scope>
    <source>
        <tissue evidence="1">Shoot tissue taken approximately 20 cm above the soil surface</tissue>
    </source>
</reference>
<dbReference type="EMBL" id="GBRH01167950">
    <property type="protein sequence ID" value="JAE29946.1"/>
    <property type="molecule type" value="Transcribed_RNA"/>
</dbReference>
<dbReference type="AlphaFoldDB" id="A0A0A9H518"/>
<name>A0A0A9H518_ARUDO</name>
<proteinExistence type="predicted"/>